<proteinExistence type="predicted"/>
<organism evidence="2 3">
    <name type="scientific">Eubacterium barkeri</name>
    <name type="common">Clostridium barkeri</name>
    <dbReference type="NCBI Taxonomy" id="1528"/>
    <lineage>
        <taxon>Bacteria</taxon>
        <taxon>Bacillati</taxon>
        <taxon>Bacillota</taxon>
        <taxon>Clostridia</taxon>
        <taxon>Eubacteriales</taxon>
        <taxon>Eubacteriaceae</taxon>
        <taxon>Eubacterium</taxon>
    </lineage>
</organism>
<gene>
    <name evidence="2" type="ORF">SAMN04488579_10746</name>
</gene>
<dbReference type="PANTHER" id="PTHR41248">
    <property type="entry name" value="NORD PROTEIN"/>
    <property type="match status" value="1"/>
</dbReference>
<dbReference type="RefSeq" id="WP_090244393.1">
    <property type="nucleotide sequence ID" value="NZ_FNOU01000007.1"/>
</dbReference>
<dbReference type="Proteomes" id="UP000199652">
    <property type="component" value="Unassembled WGS sequence"/>
</dbReference>
<dbReference type="EMBL" id="FNOU01000007">
    <property type="protein sequence ID" value="SDX77541.1"/>
    <property type="molecule type" value="Genomic_DNA"/>
</dbReference>
<dbReference type="AlphaFoldDB" id="A0A1H3EFR4"/>
<keyword evidence="3" id="KW-1185">Reference proteome</keyword>
<name>A0A1H3EFR4_EUBBA</name>
<dbReference type="InterPro" id="IPR051928">
    <property type="entry name" value="NorD/CobT"/>
</dbReference>
<dbReference type="SUPFAM" id="SSF53300">
    <property type="entry name" value="vWA-like"/>
    <property type="match status" value="1"/>
</dbReference>
<dbReference type="STRING" id="1528.SAMN04488579_10746"/>
<feature type="domain" description="VWFA" evidence="1">
    <location>
        <begin position="394"/>
        <end position="585"/>
    </location>
</feature>
<dbReference type="PANTHER" id="PTHR41248:SF1">
    <property type="entry name" value="NORD PROTEIN"/>
    <property type="match status" value="1"/>
</dbReference>
<reference evidence="3" key="1">
    <citation type="submission" date="2016-10" db="EMBL/GenBank/DDBJ databases">
        <authorList>
            <person name="Varghese N."/>
            <person name="Submissions S."/>
        </authorList>
    </citation>
    <scope>NUCLEOTIDE SEQUENCE [LARGE SCALE GENOMIC DNA]</scope>
    <source>
        <strain evidence="3">VPI 5359</strain>
    </source>
</reference>
<dbReference type="InterPro" id="IPR002035">
    <property type="entry name" value="VWF_A"/>
</dbReference>
<evidence type="ECO:0000259" key="1">
    <source>
        <dbReference type="SMART" id="SM00327"/>
    </source>
</evidence>
<dbReference type="SMART" id="SM00327">
    <property type="entry name" value="VWA"/>
    <property type="match status" value="1"/>
</dbReference>
<sequence length="587" mass="66384">MADGSKWLTDTPEIDNRISNMMWTISGNYDDGVDAGEKSRISPEVALYYGITAGGRRRFIQWDQVKKFVISRVRSGCDKDTLLGLVQLASDSYVEACVIAERPGVATLRQQAYDSIAAHFLFLHSADLMEKAQYATVLRKSGRNPQMDTATSRLLSAISEAASQKDTREMLRSLEKTYLSFFPLYLPSENGENPEEQRKAQSSDFNDFLLDELYSDDELEDVEMELEELAEALFEGTLDEGAGALDGGPARVLRIREEDLEGIYRQVSRHFGNTYLSPEELLIRQGRLCRGIHENCRIHMTDGVLRSACDNAFQHSFVTRHKNKNKLVYGENQRIFRRAIHKLTESIARTLVQEDVVDAIASDAGALVPGRLWRIGRSNNHKVFERTVDNTKGRYVVDVLIDASGSQSRNKYRVAAQAYILTEALTGAGIPTRVQGYSSFLDFTILKRFRDYESPHAANENIFEYFCSGNNRDGLAIKAVTYDLVKRPEENRILIVLSDGRPNDIQVGKGRSTTMEESYRGINAVRDTALEVRRARQAGIMVLGVYTGRERDLPAEKLIYGVDFAYIRDINRFSEIVIKYIRQIITI</sequence>
<evidence type="ECO:0000313" key="3">
    <source>
        <dbReference type="Proteomes" id="UP000199652"/>
    </source>
</evidence>
<dbReference type="OrthoDB" id="1632179at2"/>
<dbReference type="Gene3D" id="3.40.50.410">
    <property type="entry name" value="von Willebrand factor, type A domain"/>
    <property type="match status" value="1"/>
</dbReference>
<evidence type="ECO:0000313" key="2">
    <source>
        <dbReference type="EMBL" id="SDX77541.1"/>
    </source>
</evidence>
<dbReference type="InterPro" id="IPR036465">
    <property type="entry name" value="vWFA_dom_sf"/>
</dbReference>
<accession>A0A1H3EFR4</accession>
<protein>
    <recommendedName>
        <fullName evidence="1">VWFA domain-containing protein</fullName>
    </recommendedName>
</protein>